<dbReference type="PANTHER" id="PTHR43543:SF1">
    <property type="entry name" value="MALONIC SEMIALDEHYDE REDUCTASE RUTE-RELATED"/>
    <property type="match status" value="1"/>
</dbReference>
<keyword evidence="1" id="KW-0285">Flavoprotein</keyword>
<dbReference type="InterPro" id="IPR050461">
    <property type="entry name" value="Nitroreductase_HadB/RutE"/>
</dbReference>
<dbReference type="EC" id="1.1.1.298" evidence="6"/>
<reference evidence="7" key="1">
    <citation type="submission" date="2015-07" db="EMBL/GenBank/DDBJ databases">
        <authorList>
            <person name="Rodrigo-Torres Lidia"/>
            <person name="Arahal R.David."/>
        </authorList>
    </citation>
    <scope>NUCLEOTIDE SEQUENCE [LARGE SCALE GENOMIC DNA]</scope>
    <source>
        <strain evidence="7">CECT 5096</strain>
    </source>
</reference>
<evidence type="ECO:0000313" key="6">
    <source>
        <dbReference type="EMBL" id="CTQ65325.1"/>
    </source>
</evidence>
<dbReference type="InterPro" id="IPR023936">
    <property type="entry name" value="RutE-like"/>
</dbReference>
<evidence type="ECO:0000256" key="3">
    <source>
        <dbReference type="ARBA" id="ARBA00022857"/>
    </source>
</evidence>
<sequence>MTMAVSKAPTGETLEKLRAEAHAQIRGLRERIGKLDNNGIDLILRGARSHYAWQDKPVPREMLETIYDITASGPTSMNTCPARFFFIETPEAKKRLTKALKDKNIDKMMSAPVTVIIAHDVEFWKELPYLFPHEDRRPHFEGKAEHSEATAFRNGTLQGAYFMIAARALGLDVGAMSGFSNKIVDEEFFSGTTLKSNFLCNLGYADETALFHKLPRLPFDKACKFL</sequence>
<keyword evidence="2" id="KW-0288">FMN</keyword>
<dbReference type="GeneID" id="97668169"/>
<dbReference type="NCBIfam" id="NF003768">
    <property type="entry name" value="PRK05365.1"/>
    <property type="match status" value="1"/>
</dbReference>
<dbReference type="RefSeq" id="WP_082442448.1">
    <property type="nucleotide sequence ID" value="NZ_CANMGD010000002.1"/>
</dbReference>
<dbReference type="Gene3D" id="3.40.109.10">
    <property type="entry name" value="NADH Oxidase"/>
    <property type="match status" value="1"/>
</dbReference>
<proteinExistence type="predicted"/>
<accession>A0A0M6ZDR1</accession>
<gene>
    <name evidence="6" type="primary">rutE</name>
    <name evidence="6" type="ORF">LA5096_00723</name>
</gene>
<dbReference type="STRING" id="311410.LA5095_03357"/>
<dbReference type="InterPro" id="IPR000415">
    <property type="entry name" value="Nitroreductase-like"/>
</dbReference>
<protein>
    <submittedName>
        <fullName evidence="6">Putative malonic semialdehyde reductase RutE</fullName>
        <ecNumber evidence="6">1.1.1.298</ecNumber>
    </submittedName>
</protein>
<dbReference type="EMBL" id="CXWC01000001">
    <property type="protein sequence ID" value="CTQ65325.1"/>
    <property type="molecule type" value="Genomic_DNA"/>
</dbReference>
<dbReference type="CDD" id="cd02148">
    <property type="entry name" value="RutE-like"/>
    <property type="match status" value="1"/>
</dbReference>
<name>A0A0M6ZDR1_9HYPH</name>
<dbReference type="AlphaFoldDB" id="A0A0M6ZDR1"/>
<feature type="domain" description="Nitroreductase" evidence="5">
    <location>
        <begin position="45"/>
        <end position="187"/>
    </location>
</feature>
<dbReference type="Proteomes" id="UP000049983">
    <property type="component" value="Unassembled WGS sequence"/>
</dbReference>
<evidence type="ECO:0000256" key="2">
    <source>
        <dbReference type="ARBA" id="ARBA00022643"/>
    </source>
</evidence>
<dbReference type="OrthoDB" id="9784375at2"/>
<keyword evidence="4 6" id="KW-0560">Oxidoreductase</keyword>
<keyword evidence="7" id="KW-1185">Reference proteome</keyword>
<evidence type="ECO:0000259" key="5">
    <source>
        <dbReference type="Pfam" id="PF00881"/>
    </source>
</evidence>
<dbReference type="PANTHER" id="PTHR43543">
    <property type="entry name" value="MALONIC SEMIALDEHYDE REDUCTASE RUTE-RELATED"/>
    <property type="match status" value="1"/>
</dbReference>
<evidence type="ECO:0000256" key="1">
    <source>
        <dbReference type="ARBA" id="ARBA00022630"/>
    </source>
</evidence>
<dbReference type="InterPro" id="IPR029479">
    <property type="entry name" value="Nitroreductase"/>
</dbReference>
<dbReference type="SUPFAM" id="SSF55469">
    <property type="entry name" value="FMN-dependent nitroreductase-like"/>
    <property type="match status" value="1"/>
</dbReference>
<dbReference type="GO" id="GO:0035527">
    <property type="term" value="F:3-hydroxypropionate dehydrogenase (NADP+) activity"/>
    <property type="evidence" value="ECO:0007669"/>
    <property type="project" value="UniProtKB-EC"/>
</dbReference>
<dbReference type="Pfam" id="PF00881">
    <property type="entry name" value="Nitroreductase"/>
    <property type="match status" value="1"/>
</dbReference>
<evidence type="ECO:0000313" key="7">
    <source>
        <dbReference type="Proteomes" id="UP000049983"/>
    </source>
</evidence>
<organism evidence="6 7">
    <name type="scientific">Roseibium album</name>
    <dbReference type="NCBI Taxonomy" id="311410"/>
    <lineage>
        <taxon>Bacteria</taxon>
        <taxon>Pseudomonadati</taxon>
        <taxon>Pseudomonadota</taxon>
        <taxon>Alphaproteobacteria</taxon>
        <taxon>Hyphomicrobiales</taxon>
        <taxon>Stappiaceae</taxon>
        <taxon>Roseibium</taxon>
    </lineage>
</organism>
<keyword evidence="3" id="KW-0521">NADP</keyword>
<evidence type="ECO:0000256" key="4">
    <source>
        <dbReference type="ARBA" id="ARBA00023002"/>
    </source>
</evidence>